<dbReference type="AlphaFoldDB" id="A0A139WG79"/>
<protein>
    <submittedName>
        <fullName evidence="2">Uncharacterized protein</fullName>
    </submittedName>
</protein>
<name>A0A139WG79_TRICA</name>
<dbReference type="EMBL" id="KQ971348">
    <property type="protein sequence ID" value="KYB26906.1"/>
    <property type="molecule type" value="Genomic_DNA"/>
</dbReference>
<feature type="transmembrane region" description="Helical" evidence="1">
    <location>
        <begin position="7"/>
        <end position="24"/>
    </location>
</feature>
<gene>
    <name evidence="2" type="primary">AUGUSTUS-3.0.2_34746</name>
    <name evidence="2" type="ORF">TcasGA2_TC034746</name>
</gene>
<evidence type="ECO:0000313" key="2">
    <source>
        <dbReference type="EMBL" id="KYB26906.1"/>
    </source>
</evidence>
<dbReference type="Proteomes" id="UP000007266">
    <property type="component" value="Linkage group 6"/>
</dbReference>
<organism evidence="2 3">
    <name type="scientific">Tribolium castaneum</name>
    <name type="common">Red flour beetle</name>
    <dbReference type="NCBI Taxonomy" id="7070"/>
    <lineage>
        <taxon>Eukaryota</taxon>
        <taxon>Metazoa</taxon>
        <taxon>Ecdysozoa</taxon>
        <taxon>Arthropoda</taxon>
        <taxon>Hexapoda</taxon>
        <taxon>Insecta</taxon>
        <taxon>Pterygota</taxon>
        <taxon>Neoptera</taxon>
        <taxon>Endopterygota</taxon>
        <taxon>Coleoptera</taxon>
        <taxon>Polyphaga</taxon>
        <taxon>Cucujiformia</taxon>
        <taxon>Tenebrionidae</taxon>
        <taxon>Tenebrionidae incertae sedis</taxon>
        <taxon>Tribolium</taxon>
    </lineage>
</organism>
<evidence type="ECO:0000313" key="3">
    <source>
        <dbReference type="Proteomes" id="UP000007266"/>
    </source>
</evidence>
<reference evidence="2 3" key="1">
    <citation type="journal article" date="2008" name="Nature">
        <title>The genome of the model beetle and pest Tribolium castaneum.</title>
        <authorList>
            <consortium name="Tribolium Genome Sequencing Consortium"/>
            <person name="Richards S."/>
            <person name="Gibbs R.A."/>
            <person name="Weinstock G.M."/>
            <person name="Brown S.J."/>
            <person name="Denell R."/>
            <person name="Beeman R.W."/>
            <person name="Gibbs R."/>
            <person name="Beeman R.W."/>
            <person name="Brown S.J."/>
            <person name="Bucher G."/>
            <person name="Friedrich M."/>
            <person name="Grimmelikhuijzen C.J."/>
            <person name="Klingler M."/>
            <person name="Lorenzen M."/>
            <person name="Richards S."/>
            <person name="Roth S."/>
            <person name="Schroder R."/>
            <person name="Tautz D."/>
            <person name="Zdobnov E.M."/>
            <person name="Muzny D."/>
            <person name="Gibbs R.A."/>
            <person name="Weinstock G.M."/>
            <person name="Attaway T."/>
            <person name="Bell S."/>
            <person name="Buhay C.J."/>
            <person name="Chandrabose M.N."/>
            <person name="Chavez D."/>
            <person name="Clerk-Blankenburg K.P."/>
            <person name="Cree A."/>
            <person name="Dao M."/>
            <person name="Davis C."/>
            <person name="Chacko J."/>
            <person name="Dinh H."/>
            <person name="Dugan-Rocha S."/>
            <person name="Fowler G."/>
            <person name="Garner T.T."/>
            <person name="Garnes J."/>
            <person name="Gnirke A."/>
            <person name="Hawes A."/>
            <person name="Hernandez J."/>
            <person name="Hines S."/>
            <person name="Holder M."/>
            <person name="Hume J."/>
            <person name="Jhangiani S.N."/>
            <person name="Joshi V."/>
            <person name="Khan Z.M."/>
            <person name="Jackson L."/>
            <person name="Kovar C."/>
            <person name="Kowis A."/>
            <person name="Lee S."/>
            <person name="Lewis L.R."/>
            <person name="Margolis J."/>
            <person name="Morgan M."/>
            <person name="Nazareth L.V."/>
            <person name="Nguyen N."/>
            <person name="Okwuonu G."/>
            <person name="Parker D."/>
            <person name="Richards S."/>
            <person name="Ruiz S.J."/>
            <person name="Santibanez J."/>
            <person name="Savard J."/>
            <person name="Scherer S.E."/>
            <person name="Schneider B."/>
            <person name="Sodergren E."/>
            <person name="Tautz D."/>
            <person name="Vattahil S."/>
            <person name="Villasana D."/>
            <person name="White C.S."/>
            <person name="Wright R."/>
            <person name="Park Y."/>
            <person name="Beeman R.W."/>
            <person name="Lord J."/>
            <person name="Oppert B."/>
            <person name="Lorenzen M."/>
            <person name="Brown S."/>
            <person name="Wang L."/>
            <person name="Savard J."/>
            <person name="Tautz D."/>
            <person name="Richards S."/>
            <person name="Weinstock G."/>
            <person name="Gibbs R.A."/>
            <person name="Liu Y."/>
            <person name="Worley K."/>
            <person name="Weinstock G."/>
            <person name="Elsik C.G."/>
            <person name="Reese J.T."/>
            <person name="Elhaik E."/>
            <person name="Landan G."/>
            <person name="Graur D."/>
            <person name="Arensburger P."/>
            <person name="Atkinson P."/>
            <person name="Beeman R.W."/>
            <person name="Beidler J."/>
            <person name="Brown S.J."/>
            <person name="Demuth J.P."/>
            <person name="Drury D.W."/>
            <person name="Du Y.Z."/>
            <person name="Fujiwara H."/>
            <person name="Lorenzen M."/>
            <person name="Maselli V."/>
            <person name="Osanai M."/>
            <person name="Park Y."/>
            <person name="Robertson H.M."/>
            <person name="Tu Z."/>
            <person name="Wang J.J."/>
            <person name="Wang S."/>
            <person name="Richards S."/>
            <person name="Song H."/>
            <person name="Zhang L."/>
            <person name="Sodergren E."/>
            <person name="Werner D."/>
            <person name="Stanke M."/>
            <person name="Morgenstern B."/>
            <person name="Solovyev V."/>
            <person name="Kosarev P."/>
            <person name="Brown G."/>
            <person name="Chen H.C."/>
            <person name="Ermolaeva O."/>
            <person name="Hlavina W."/>
            <person name="Kapustin Y."/>
            <person name="Kiryutin B."/>
            <person name="Kitts P."/>
            <person name="Maglott D."/>
            <person name="Pruitt K."/>
            <person name="Sapojnikov V."/>
            <person name="Souvorov A."/>
            <person name="Mackey A.J."/>
            <person name="Waterhouse R.M."/>
            <person name="Wyder S."/>
            <person name="Zdobnov E.M."/>
            <person name="Zdobnov E.M."/>
            <person name="Wyder S."/>
            <person name="Kriventseva E.V."/>
            <person name="Kadowaki T."/>
            <person name="Bork P."/>
            <person name="Aranda M."/>
            <person name="Bao R."/>
            <person name="Beermann A."/>
            <person name="Berns N."/>
            <person name="Bolognesi R."/>
            <person name="Bonneton F."/>
            <person name="Bopp D."/>
            <person name="Brown S.J."/>
            <person name="Bucher G."/>
            <person name="Butts T."/>
            <person name="Chaumot A."/>
            <person name="Denell R.E."/>
            <person name="Ferrier D.E."/>
            <person name="Friedrich M."/>
            <person name="Gordon C.M."/>
            <person name="Jindra M."/>
            <person name="Klingler M."/>
            <person name="Lan Q."/>
            <person name="Lattorff H.M."/>
            <person name="Laudet V."/>
            <person name="von Levetsow C."/>
            <person name="Liu Z."/>
            <person name="Lutz R."/>
            <person name="Lynch J.A."/>
            <person name="da Fonseca R.N."/>
            <person name="Posnien N."/>
            <person name="Reuter R."/>
            <person name="Roth S."/>
            <person name="Savard J."/>
            <person name="Schinko J.B."/>
            <person name="Schmitt C."/>
            <person name="Schoppmeier M."/>
            <person name="Schroder R."/>
            <person name="Shippy T.D."/>
            <person name="Simonnet F."/>
            <person name="Marques-Souza H."/>
            <person name="Tautz D."/>
            <person name="Tomoyasu Y."/>
            <person name="Trauner J."/>
            <person name="Van der Zee M."/>
            <person name="Vervoort M."/>
            <person name="Wittkopp N."/>
            <person name="Wimmer E.A."/>
            <person name="Yang X."/>
            <person name="Jones A.K."/>
            <person name="Sattelle D.B."/>
            <person name="Ebert P.R."/>
            <person name="Nelson D."/>
            <person name="Scott J.G."/>
            <person name="Beeman R.W."/>
            <person name="Muthukrishnan S."/>
            <person name="Kramer K.J."/>
            <person name="Arakane Y."/>
            <person name="Beeman R.W."/>
            <person name="Zhu Q."/>
            <person name="Hogenkamp D."/>
            <person name="Dixit R."/>
            <person name="Oppert B."/>
            <person name="Jiang H."/>
            <person name="Zou Z."/>
            <person name="Marshall J."/>
            <person name="Elpidina E."/>
            <person name="Vinokurov K."/>
            <person name="Oppert C."/>
            <person name="Zou Z."/>
            <person name="Evans J."/>
            <person name="Lu Z."/>
            <person name="Zhao P."/>
            <person name="Sumathipala N."/>
            <person name="Altincicek B."/>
            <person name="Vilcinskas A."/>
            <person name="Williams M."/>
            <person name="Hultmark D."/>
            <person name="Hetru C."/>
            <person name="Jiang H."/>
            <person name="Grimmelikhuijzen C.J."/>
            <person name="Hauser F."/>
            <person name="Cazzamali G."/>
            <person name="Williamson M."/>
            <person name="Park Y."/>
            <person name="Li B."/>
            <person name="Tanaka Y."/>
            <person name="Predel R."/>
            <person name="Neupert S."/>
            <person name="Schachtner J."/>
            <person name="Verleyen P."/>
            <person name="Raible F."/>
            <person name="Bork P."/>
            <person name="Friedrich M."/>
            <person name="Walden K.K."/>
            <person name="Robertson H.M."/>
            <person name="Angeli S."/>
            <person name="Foret S."/>
            <person name="Bucher G."/>
            <person name="Schuetz S."/>
            <person name="Maleszka R."/>
            <person name="Wimmer E.A."/>
            <person name="Beeman R.W."/>
            <person name="Lorenzen M."/>
            <person name="Tomoyasu Y."/>
            <person name="Miller S.C."/>
            <person name="Grossmann D."/>
            <person name="Bucher G."/>
        </authorList>
    </citation>
    <scope>NUCLEOTIDE SEQUENCE [LARGE SCALE GENOMIC DNA]</scope>
    <source>
        <strain evidence="2 3">Georgia GA2</strain>
    </source>
</reference>
<keyword evidence="3" id="KW-1185">Reference proteome</keyword>
<keyword evidence="1" id="KW-0812">Transmembrane</keyword>
<dbReference type="InParanoid" id="A0A139WG79"/>
<sequence>MSKYLKITTIFALYAYCMFLMAYGEEKKGLDIQY</sequence>
<keyword evidence="1" id="KW-0472">Membrane</keyword>
<keyword evidence="1" id="KW-1133">Transmembrane helix</keyword>
<proteinExistence type="predicted"/>
<reference evidence="2 3" key="2">
    <citation type="journal article" date="2010" name="Nucleic Acids Res.">
        <title>BeetleBase in 2010: revisions to provide comprehensive genomic information for Tribolium castaneum.</title>
        <authorList>
            <person name="Kim H.S."/>
            <person name="Murphy T."/>
            <person name="Xia J."/>
            <person name="Caragea D."/>
            <person name="Park Y."/>
            <person name="Beeman R.W."/>
            <person name="Lorenzen M.D."/>
            <person name="Butcher S."/>
            <person name="Manak J.R."/>
            <person name="Brown S.J."/>
        </authorList>
    </citation>
    <scope>GENOME REANNOTATION</scope>
    <source>
        <strain evidence="2 3">Georgia GA2</strain>
    </source>
</reference>
<accession>A0A139WG79</accession>
<evidence type="ECO:0000256" key="1">
    <source>
        <dbReference type="SAM" id="Phobius"/>
    </source>
</evidence>